<dbReference type="Pfam" id="PF01565">
    <property type="entry name" value="FAD_binding_4"/>
    <property type="match status" value="1"/>
</dbReference>
<keyword evidence="5" id="KW-0560">Oxidoreductase</keyword>
<evidence type="ECO:0000256" key="5">
    <source>
        <dbReference type="ARBA" id="ARBA00023002"/>
    </source>
</evidence>
<dbReference type="PANTHER" id="PTHR42973:SF39">
    <property type="entry name" value="FAD-BINDING PCMH-TYPE DOMAIN-CONTAINING PROTEIN"/>
    <property type="match status" value="1"/>
</dbReference>
<evidence type="ECO:0000256" key="4">
    <source>
        <dbReference type="ARBA" id="ARBA00022827"/>
    </source>
</evidence>
<keyword evidence="3" id="KW-0285">Flavoprotein</keyword>
<dbReference type="InterPro" id="IPR016166">
    <property type="entry name" value="FAD-bd_PCMH"/>
</dbReference>
<dbReference type="GO" id="GO:0016491">
    <property type="term" value="F:oxidoreductase activity"/>
    <property type="evidence" value="ECO:0007669"/>
    <property type="project" value="UniProtKB-KW"/>
</dbReference>
<evidence type="ECO:0000256" key="2">
    <source>
        <dbReference type="ARBA" id="ARBA00005466"/>
    </source>
</evidence>
<dbReference type="Gene3D" id="3.40.462.20">
    <property type="match status" value="1"/>
</dbReference>
<dbReference type="Pfam" id="PF08031">
    <property type="entry name" value="BBE"/>
    <property type="match status" value="1"/>
</dbReference>
<evidence type="ECO:0000256" key="1">
    <source>
        <dbReference type="ARBA" id="ARBA00001974"/>
    </source>
</evidence>
<evidence type="ECO:0000313" key="8">
    <source>
        <dbReference type="Proteomes" id="UP001489004"/>
    </source>
</evidence>
<dbReference type="InterPro" id="IPR006093">
    <property type="entry name" value="Oxy_OxRdtase_FAD_BS"/>
</dbReference>
<evidence type="ECO:0000256" key="3">
    <source>
        <dbReference type="ARBA" id="ARBA00022630"/>
    </source>
</evidence>
<accession>A0AAW1Q828</accession>
<name>A0AAW1Q828_9CHLO</name>
<organism evidence="7 8">
    <name type="scientific">[Myrmecia] bisecta</name>
    <dbReference type="NCBI Taxonomy" id="41462"/>
    <lineage>
        <taxon>Eukaryota</taxon>
        <taxon>Viridiplantae</taxon>
        <taxon>Chlorophyta</taxon>
        <taxon>core chlorophytes</taxon>
        <taxon>Trebouxiophyceae</taxon>
        <taxon>Trebouxiales</taxon>
        <taxon>Trebouxiaceae</taxon>
        <taxon>Myrmecia</taxon>
    </lineage>
</organism>
<gene>
    <name evidence="7" type="ORF">WJX72_000851</name>
</gene>
<comment type="cofactor">
    <cofactor evidence="1">
        <name>FAD</name>
        <dbReference type="ChEBI" id="CHEBI:57692"/>
    </cofactor>
</comment>
<dbReference type="AlphaFoldDB" id="A0AAW1Q828"/>
<dbReference type="InterPro" id="IPR050416">
    <property type="entry name" value="FAD-linked_Oxidoreductase"/>
</dbReference>
<evidence type="ECO:0000313" key="7">
    <source>
        <dbReference type="EMBL" id="KAK9816484.1"/>
    </source>
</evidence>
<dbReference type="InterPro" id="IPR006094">
    <property type="entry name" value="Oxid_FAD_bind_N"/>
</dbReference>
<keyword evidence="4" id="KW-0274">FAD</keyword>
<dbReference type="PANTHER" id="PTHR42973">
    <property type="entry name" value="BINDING OXIDOREDUCTASE, PUTATIVE (AFU_ORTHOLOGUE AFUA_1G17690)-RELATED"/>
    <property type="match status" value="1"/>
</dbReference>
<sequence>MSTSVAAAVAAELASIRVKGPVLQPGADGFAAAAKTQLKTPYLATQPALIFCPTCTQDVVAAVKAACRHGMELSVKGGGHSVVSAGLCNGLVIDLSGMRDIQVEPTEHVAMVEGGALMGDIDAATVPHGLAAALGQCPKVGLGSALSGGGYGFASRAFGSIAANILSAEMVTADGEVVQVDDTTPELLWAFRGAGAAFGVVTRIQLRLHDLAGYLGGIMIWPDDPTHTNFRAAATWMRDVGYQVADFGMQLGHRTAKDGSFVMGFIHHPGSRTALQQKHALLSSLRSVAQPLQDTTAEGPSSYMATQGFLESQKPPNRPAQYQHWTGGALMRNQVTPAWLNALVAEFDRRPPACAAADVLVMLDFLGGRIKEADGPIGFKNFDLACYHLTSWLDDSRTDELVASQRQWKTSMQAFLTLECYANMVSEDEESRVAVRVGGDANLMRLRALKASLDPNNVFRHHHFQGLVA</sequence>
<dbReference type="InterPro" id="IPR016167">
    <property type="entry name" value="FAD-bd_PCMH_sub1"/>
</dbReference>
<dbReference type="PROSITE" id="PS00862">
    <property type="entry name" value="OX2_COVAL_FAD"/>
    <property type="match status" value="1"/>
</dbReference>
<comment type="similarity">
    <text evidence="2">Belongs to the oxygen-dependent FAD-linked oxidoreductase family.</text>
</comment>
<evidence type="ECO:0000259" key="6">
    <source>
        <dbReference type="PROSITE" id="PS51387"/>
    </source>
</evidence>
<dbReference type="PROSITE" id="PS51387">
    <property type="entry name" value="FAD_PCMH"/>
    <property type="match status" value="1"/>
</dbReference>
<feature type="domain" description="FAD-binding PCMH-type" evidence="6">
    <location>
        <begin position="43"/>
        <end position="211"/>
    </location>
</feature>
<comment type="caution">
    <text evidence="7">The sequence shown here is derived from an EMBL/GenBank/DDBJ whole genome shotgun (WGS) entry which is preliminary data.</text>
</comment>
<dbReference type="SUPFAM" id="SSF56176">
    <property type="entry name" value="FAD-binding/transporter-associated domain-like"/>
    <property type="match status" value="1"/>
</dbReference>
<keyword evidence="8" id="KW-1185">Reference proteome</keyword>
<dbReference type="Gene3D" id="3.30.43.10">
    <property type="entry name" value="Uridine Diphospho-n-acetylenolpyruvylglucosamine Reductase, domain 2"/>
    <property type="match status" value="1"/>
</dbReference>
<dbReference type="InterPro" id="IPR036318">
    <property type="entry name" value="FAD-bd_PCMH-like_sf"/>
</dbReference>
<reference evidence="7 8" key="1">
    <citation type="journal article" date="2024" name="Nat. Commun.">
        <title>Phylogenomics reveals the evolutionary origins of lichenization in chlorophyte algae.</title>
        <authorList>
            <person name="Puginier C."/>
            <person name="Libourel C."/>
            <person name="Otte J."/>
            <person name="Skaloud P."/>
            <person name="Haon M."/>
            <person name="Grisel S."/>
            <person name="Petersen M."/>
            <person name="Berrin J.G."/>
            <person name="Delaux P.M."/>
            <person name="Dal Grande F."/>
            <person name="Keller J."/>
        </authorList>
    </citation>
    <scope>NUCLEOTIDE SEQUENCE [LARGE SCALE GENOMIC DNA]</scope>
    <source>
        <strain evidence="7 8">SAG 2043</strain>
    </source>
</reference>
<dbReference type="Gene3D" id="3.30.465.10">
    <property type="match status" value="1"/>
</dbReference>
<proteinExistence type="inferred from homology"/>
<dbReference type="InterPro" id="IPR016169">
    <property type="entry name" value="FAD-bd_PCMH_sub2"/>
</dbReference>
<protein>
    <recommendedName>
        <fullName evidence="6">FAD-binding PCMH-type domain-containing protein</fullName>
    </recommendedName>
</protein>
<dbReference type="GO" id="GO:0071949">
    <property type="term" value="F:FAD binding"/>
    <property type="evidence" value="ECO:0007669"/>
    <property type="project" value="InterPro"/>
</dbReference>
<dbReference type="InterPro" id="IPR012951">
    <property type="entry name" value="BBE"/>
</dbReference>
<dbReference type="Proteomes" id="UP001489004">
    <property type="component" value="Unassembled WGS sequence"/>
</dbReference>
<dbReference type="EMBL" id="JALJOR010000005">
    <property type="protein sequence ID" value="KAK9816484.1"/>
    <property type="molecule type" value="Genomic_DNA"/>
</dbReference>